<reference key="1">
    <citation type="submission" date="2010-11" db="EMBL/GenBank/DDBJ databases">
        <title>The complete genome of chromosome of Calditerrivibrio nitroreducens DSM 19672.</title>
        <authorList>
            <consortium name="US DOE Joint Genome Institute (JGI-PGF)"/>
            <person name="Lucas S."/>
            <person name="Copeland A."/>
            <person name="Lapidus A."/>
            <person name="Bruce D."/>
            <person name="Goodwin L."/>
            <person name="Pitluck S."/>
            <person name="Kyrpides N."/>
            <person name="Mavromatis K."/>
            <person name="Ivanova N."/>
            <person name="Mikhailova N."/>
            <person name="Zeytun A."/>
            <person name="Brettin T."/>
            <person name="Detter J.C."/>
            <person name="Tapia R."/>
            <person name="Han C."/>
            <person name="Land M."/>
            <person name="Hauser L."/>
            <person name="Markowitz V."/>
            <person name="Cheng J.-F."/>
            <person name="Hugenholtz P."/>
            <person name="Woyke T."/>
            <person name="Wu D."/>
            <person name="Spring S."/>
            <person name="Schroeder M."/>
            <person name="Brambilla E."/>
            <person name="Klenk H.-P."/>
            <person name="Eisen J.A."/>
        </authorList>
    </citation>
    <scope>NUCLEOTIDE SEQUENCE [LARGE SCALE GENOMIC DNA]</scope>
    <source>
        <strain>DSM 19672</strain>
    </source>
</reference>
<evidence type="ECO:0000313" key="2">
    <source>
        <dbReference type="Proteomes" id="UP000007039"/>
    </source>
</evidence>
<organism evidence="1 2">
    <name type="scientific">Calditerrivibrio nitroreducens (strain DSM 19672 / NBRC 101217 / Yu37-1)</name>
    <dbReference type="NCBI Taxonomy" id="768670"/>
    <lineage>
        <taxon>Bacteria</taxon>
        <taxon>Pseudomonadati</taxon>
        <taxon>Deferribacterota</taxon>
        <taxon>Deferribacteres</taxon>
        <taxon>Deferribacterales</taxon>
        <taxon>Calditerrivibrionaceae</taxon>
    </lineage>
</organism>
<protein>
    <submittedName>
        <fullName evidence="1">Uncharacterized protein</fullName>
    </submittedName>
</protein>
<sequence>MKTKRYVNLNIIGYRMVLKGYYGLTMVRYFIIEIKKYDCDYVMYFKIGYYLKFPEERKKIFGMGKMKRKKSLLVA</sequence>
<evidence type="ECO:0000313" key="1">
    <source>
        <dbReference type="EMBL" id="ADR19853.1"/>
    </source>
</evidence>
<proteinExistence type="predicted"/>
<keyword evidence="2" id="KW-1185">Reference proteome</keyword>
<dbReference type="Proteomes" id="UP000007039">
    <property type="component" value="Chromosome"/>
</dbReference>
<name>E4THB8_CALNY</name>
<dbReference type="KEGG" id="cni:Calni_1955"/>
<dbReference type="RefSeq" id="WP_013452061.1">
    <property type="nucleotide sequence ID" value="NC_014758.1"/>
</dbReference>
<dbReference type="HOGENOM" id="CLU_2664142_0_0_0"/>
<accession>E4THB8</accession>
<dbReference type="eggNOG" id="COG3385">
    <property type="taxonomic scope" value="Bacteria"/>
</dbReference>
<gene>
    <name evidence="1" type="ordered locus">Calni_1955</name>
</gene>
<dbReference type="AlphaFoldDB" id="E4THB8"/>
<reference evidence="1 2" key="2">
    <citation type="journal article" date="2011" name="Stand. Genomic Sci.">
        <title>Complete genome sequence of Calditerrivibrio nitroreducens type strain (Yu37-1).</title>
        <authorList>
            <person name="Pitluck S."/>
            <person name="Sikorski J."/>
            <person name="Zeytun A."/>
            <person name="Lapidus A."/>
            <person name="Nolan M."/>
            <person name="Lucas S."/>
            <person name="Hammon N."/>
            <person name="Deshpande S."/>
            <person name="Cheng J.F."/>
            <person name="Tapia R."/>
            <person name="Han C."/>
            <person name="Goodwin L."/>
            <person name="Liolios K."/>
            <person name="Pagani I."/>
            <person name="Ivanova N."/>
            <person name="Mavromatis K."/>
            <person name="Pati A."/>
            <person name="Chen A."/>
            <person name="Palaniappan K."/>
            <person name="Hauser L."/>
            <person name="Chang Y.J."/>
            <person name="Jeffries C.D."/>
            <person name="Detter J.C."/>
            <person name="Brambilla E."/>
            <person name="Djao O.D."/>
            <person name="Rohde M."/>
            <person name="Spring S."/>
            <person name="Goker M."/>
            <person name="Woyke T."/>
            <person name="Bristow J."/>
            <person name="Eisen J.A."/>
            <person name="Markowitz V."/>
            <person name="Hugenholtz P."/>
            <person name="Kyrpides N.C."/>
            <person name="Klenk H.P."/>
            <person name="Land M."/>
        </authorList>
    </citation>
    <scope>NUCLEOTIDE SEQUENCE [LARGE SCALE GENOMIC DNA]</scope>
    <source>
        <strain evidence="2">DSM 19672 / NBRC 101217 / Yu37-1</strain>
    </source>
</reference>
<dbReference type="EMBL" id="CP002347">
    <property type="protein sequence ID" value="ADR19853.1"/>
    <property type="molecule type" value="Genomic_DNA"/>
</dbReference>